<dbReference type="Pfam" id="PF01740">
    <property type="entry name" value="STAS"/>
    <property type="match status" value="1"/>
</dbReference>
<evidence type="ECO:0000256" key="3">
    <source>
        <dbReference type="SAM" id="MobiDB-lite"/>
    </source>
</evidence>
<dbReference type="InterPro" id="IPR036513">
    <property type="entry name" value="STAS_dom_sf"/>
</dbReference>
<reference evidence="5 6" key="1">
    <citation type="submission" date="2019-01" db="EMBL/GenBank/DDBJ databases">
        <title>Sequencing the genomes of 1000 actinobacteria strains.</title>
        <authorList>
            <person name="Klenk H.-P."/>
        </authorList>
    </citation>
    <scope>NUCLEOTIDE SEQUENCE [LARGE SCALE GENOMIC DNA]</scope>
    <source>
        <strain evidence="5 6">DSM 43925</strain>
    </source>
</reference>
<protein>
    <recommendedName>
        <fullName evidence="2">Anti-sigma factor antagonist</fullName>
    </recommendedName>
</protein>
<evidence type="ECO:0000256" key="1">
    <source>
        <dbReference type="ARBA" id="ARBA00009013"/>
    </source>
</evidence>
<evidence type="ECO:0000313" key="5">
    <source>
        <dbReference type="EMBL" id="RVX41974.1"/>
    </source>
</evidence>
<dbReference type="PANTHER" id="PTHR33495:SF2">
    <property type="entry name" value="ANTI-SIGMA FACTOR ANTAGONIST TM_1081-RELATED"/>
    <property type="match status" value="1"/>
</dbReference>
<sequence length="128" mass="13692">MTLSARMTHHADHSVVALDGELDLCSAPCLLSAVAEALAAEQRPLTIDMAGLTFCDSHGLDALREAQREITSAGSALELTHVHGRVRRVLDITGLTSAFTITPDPADCGATPRTVEAPRLNSRGRRRH</sequence>
<feature type="region of interest" description="Disordered" evidence="3">
    <location>
        <begin position="106"/>
        <end position="128"/>
    </location>
</feature>
<dbReference type="AlphaFoldDB" id="A0A438M8C7"/>
<organism evidence="5 6">
    <name type="scientific">Nonomuraea polychroma</name>
    <dbReference type="NCBI Taxonomy" id="46176"/>
    <lineage>
        <taxon>Bacteria</taxon>
        <taxon>Bacillati</taxon>
        <taxon>Actinomycetota</taxon>
        <taxon>Actinomycetes</taxon>
        <taxon>Streptosporangiales</taxon>
        <taxon>Streptosporangiaceae</taxon>
        <taxon>Nonomuraea</taxon>
    </lineage>
</organism>
<feature type="domain" description="STAS" evidence="4">
    <location>
        <begin position="3"/>
        <end position="95"/>
    </location>
</feature>
<dbReference type="PROSITE" id="PS50801">
    <property type="entry name" value="STAS"/>
    <property type="match status" value="1"/>
</dbReference>
<gene>
    <name evidence="5" type="ORF">EDD27_4590</name>
</gene>
<dbReference type="CDD" id="cd07043">
    <property type="entry name" value="STAS_anti-anti-sigma_factors"/>
    <property type="match status" value="1"/>
</dbReference>
<name>A0A438M8C7_9ACTN</name>
<dbReference type="EMBL" id="SAUN01000001">
    <property type="protein sequence ID" value="RVX41974.1"/>
    <property type="molecule type" value="Genomic_DNA"/>
</dbReference>
<proteinExistence type="inferred from homology"/>
<evidence type="ECO:0000259" key="4">
    <source>
        <dbReference type="PROSITE" id="PS50801"/>
    </source>
</evidence>
<dbReference type="SUPFAM" id="SSF52091">
    <property type="entry name" value="SpoIIaa-like"/>
    <property type="match status" value="1"/>
</dbReference>
<dbReference type="RefSeq" id="WP_164903754.1">
    <property type="nucleotide sequence ID" value="NZ_SAUN01000001.1"/>
</dbReference>
<keyword evidence="6" id="KW-1185">Reference proteome</keyword>
<dbReference type="Gene3D" id="3.30.750.24">
    <property type="entry name" value="STAS domain"/>
    <property type="match status" value="1"/>
</dbReference>
<dbReference type="InterPro" id="IPR003658">
    <property type="entry name" value="Anti-sigma_ant"/>
</dbReference>
<dbReference type="Proteomes" id="UP000284824">
    <property type="component" value="Unassembled WGS sequence"/>
</dbReference>
<evidence type="ECO:0000256" key="2">
    <source>
        <dbReference type="RuleBase" id="RU003749"/>
    </source>
</evidence>
<dbReference type="NCBIfam" id="TIGR00377">
    <property type="entry name" value="ant_ant_sig"/>
    <property type="match status" value="1"/>
</dbReference>
<comment type="similarity">
    <text evidence="1 2">Belongs to the anti-sigma-factor antagonist family.</text>
</comment>
<comment type="caution">
    <text evidence="5">The sequence shown here is derived from an EMBL/GenBank/DDBJ whole genome shotgun (WGS) entry which is preliminary data.</text>
</comment>
<evidence type="ECO:0000313" key="6">
    <source>
        <dbReference type="Proteomes" id="UP000284824"/>
    </source>
</evidence>
<dbReference type="GO" id="GO:0043856">
    <property type="term" value="F:anti-sigma factor antagonist activity"/>
    <property type="evidence" value="ECO:0007669"/>
    <property type="project" value="InterPro"/>
</dbReference>
<accession>A0A438M8C7</accession>
<dbReference type="InterPro" id="IPR002645">
    <property type="entry name" value="STAS_dom"/>
</dbReference>
<dbReference type="PANTHER" id="PTHR33495">
    <property type="entry name" value="ANTI-SIGMA FACTOR ANTAGONIST TM_1081-RELATED-RELATED"/>
    <property type="match status" value="1"/>
</dbReference>